<keyword evidence="2" id="KW-0808">Transferase</keyword>
<feature type="binding site" evidence="6">
    <location>
        <position position="89"/>
    </location>
    <ligand>
        <name>ATP</name>
        <dbReference type="ChEBI" id="CHEBI:30616"/>
    </ligand>
</feature>
<accession>A0AAD7XUQ8</accession>
<evidence type="ECO:0000256" key="1">
    <source>
        <dbReference type="ARBA" id="ARBA00022527"/>
    </source>
</evidence>
<dbReference type="PANTHER" id="PTHR45646">
    <property type="entry name" value="SERINE/THREONINE-PROTEIN KINASE DOA-RELATED"/>
    <property type="match status" value="1"/>
</dbReference>
<dbReference type="SUPFAM" id="SSF56112">
    <property type="entry name" value="Protein kinase-like (PK-like)"/>
    <property type="match status" value="1"/>
</dbReference>
<evidence type="ECO:0000259" key="9">
    <source>
        <dbReference type="PROSITE" id="PS50011"/>
    </source>
</evidence>
<dbReference type="GO" id="GO:0004674">
    <property type="term" value="F:protein serine/threonine kinase activity"/>
    <property type="evidence" value="ECO:0007669"/>
    <property type="project" value="UniProtKB-KW"/>
</dbReference>
<feature type="domain" description="Protein kinase" evidence="9">
    <location>
        <begin position="60"/>
        <end position="381"/>
    </location>
</feature>
<dbReference type="Gene3D" id="1.10.510.10">
    <property type="entry name" value="Transferase(Phosphotransferase) domain 1"/>
    <property type="match status" value="1"/>
</dbReference>
<keyword evidence="11" id="KW-1185">Reference proteome</keyword>
<dbReference type="GeneID" id="83218155"/>
<dbReference type="SMART" id="SM00220">
    <property type="entry name" value="S_TKc"/>
    <property type="match status" value="1"/>
</dbReference>
<dbReference type="Gene3D" id="3.30.200.20">
    <property type="entry name" value="Phosphorylase Kinase, domain 1"/>
    <property type="match status" value="1"/>
</dbReference>
<keyword evidence="5 6" id="KW-0067">ATP-binding</keyword>
<evidence type="ECO:0000256" key="6">
    <source>
        <dbReference type="PROSITE-ProRule" id="PRU10141"/>
    </source>
</evidence>
<comment type="caution">
    <text evidence="10">The sequence shown here is derived from an EMBL/GenBank/DDBJ whole genome shotgun (WGS) entry which is preliminary data.</text>
</comment>
<evidence type="ECO:0000256" key="2">
    <source>
        <dbReference type="ARBA" id="ARBA00022679"/>
    </source>
</evidence>
<feature type="region of interest" description="Disordered" evidence="8">
    <location>
        <begin position="1"/>
        <end position="54"/>
    </location>
</feature>
<dbReference type="GO" id="GO:0005634">
    <property type="term" value="C:nucleus"/>
    <property type="evidence" value="ECO:0007669"/>
    <property type="project" value="TreeGrafter"/>
</dbReference>
<dbReference type="InterPro" id="IPR000719">
    <property type="entry name" value="Prot_kinase_dom"/>
</dbReference>
<organism evidence="10 11">
    <name type="scientific">Lichtheimia ornata</name>
    <dbReference type="NCBI Taxonomy" id="688661"/>
    <lineage>
        <taxon>Eukaryota</taxon>
        <taxon>Fungi</taxon>
        <taxon>Fungi incertae sedis</taxon>
        <taxon>Mucoromycota</taxon>
        <taxon>Mucoromycotina</taxon>
        <taxon>Mucoromycetes</taxon>
        <taxon>Mucorales</taxon>
        <taxon>Lichtheimiaceae</taxon>
        <taxon>Lichtheimia</taxon>
    </lineage>
</organism>
<dbReference type="InterPro" id="IPR051175">
    <property type="entry name" value="CLK_kinases"/>
</dbReference>
<evidence type="ECO:0000256" key="8">
    <source>
        <dbReference type="SAM" id="MobiDB-lite"/>
    </source>
</evidence>
<keyword evidence="4" id="KW-0418">Kinase</keyword>
<dbReference type="GO" id="GO:0005524">
    <property type="term" value="F:ATP binding"/>
    <property type="evidence" value="ECO:0007669"/>
    <property type="project" value="UniProtKB-UniRule"/>
</dbReference>
<name>A0AAD7XUQ8_9FUNG</name>
<dbReference type="PROSITE" id="PS00108">
    <property type="entry name" value="PROTEIN_KINASE_ST"/>
    <property type="match status" value="1"/>
</dbReference>
<evidence type="ECO:0000313" key="10">
    <source>
        <dbReference type="EMBL" id="KAJ8653603.1"/>
    </source>
</evidence>
<evidence type="ECO:0000256" key="7">
    <source>
        <dbReference type="RuleBase" id="RU000304"/>
    </source>
</evidence>
<dbReference type="RefSeq" id="XP_058338517.1">
    <property type="nucleotide sequence ID" value="XM_058490728.1"/>
</dbReference>
<dbReference type="GO" id="GO:0043484">
    <property type="term" value="P:regulation of RNA splicing"/>
    <property type="evidence" value="ECO:0007669"/>
    <property type="project" value="TreeGrafter"/>
</dbReference>
<feature type="compositionally biased region" description="Low complexity" evidence="8">
    <location>
        <begin position="1"/>
        <end position="22"/>
    </location>
</feature>
<dbReference type="InterPro" id="IPR008271">
    <property type="entry name" value="Ser/Thr_kinase_AS"/>
</dbReference>
<dbReference type="Pfam" id="PF00069">
    <property type="entry name" value="Pkinase"/>
    <property type="match status" value="1"/>
</dbReference>
<gene>
    <name evidence="10" type="ORF">O0I10_010753</name>
</gene>
<dbReference type="InterPro" id="IPR011009">
    <property type="entry name" value="Kinase-like_dom_sf"/>
</dbReference>
<sequence>MSLTAPSPTSQPQQPAAQPNSTIRVGVKPSPHTTSSKRVASPTPLFVHPTTPHKRARTGNITLSKIGRGTFGQVFKCHDLLLDKQCAVKVIRSAPKYRESGKIELRVLEKLQETKCANDNKCAEIRAHFFHDQHICMVFDLLAKSVFDFLKMNKFLPFKLKHVRSIAHQLLQGAAYLHKLKLVHTDIKPENVMLVDATSQLERFTMIKDKGADKQAFVRYIPHSSDVQLVDFGSATFENEFHAATVSTRHYRAPEVILGVGWSYPCDIWSIGCVAMEMFTGNALFDTKNDDGEHLAMMEKVLGHFPKSIIQKASSQSQQFFDDDGRVHATQLHNQVEALDAMIIPQTSEHRRLFIDLIHMVLALDPSKRITAEEALQHPFFDREYDKMIAEDDD</sequence>
<protein>
    <recommendedName>
        <fullName evidence="9">Protein kinase domain-containing protein</fullName>
    </recommendedName>
</protein>
<evidence type="ECO:0000256" key="5">
    <source>
        <dbReference type="ARBA" id="ARBA00022840"/>
    </source>
</evidence>
<dbReference type="InterPro" id="IPR017441">
    <property type="entry name" value="Protein_kinase_ATP_BS"/>
</dbReference>
<evidence type="ECO:0000256" key="3">
    <source>
        <dbReference type="ARBA" id="ARBA00022741"/>
    </source>
</evidence>
<dbReference type="AlphaFoldDB" id="A0AAD7XUQ8"/>
<reference evidence="10 11" key="1">
    <citation type="submission" date="2023-03" db="EMBL/GenBank/DDBJ databases">
        <title>Genome sequence of Lichtheimia ornata CBS 291.66.</title>
        <authorList>
            <person name="Mohabir J.T."/>
            <person name="Shea T.P."/>
            <person name="Kurbessoian T."/>
            <person name="Berby B."/>
            <person name="Fontaine J."/>
            <person name="Livny J."/>
            <person name="Gnirke A."/>
            <person name="Stajich J.E."/>
            <person name="Cuomo C.A."/>
        </authorList>
    </citation>
    <scope>NUCLEOTIDE SEQUENCE [LARGE SCALE GENOMIC DNA]</scope>
    <source>
        <strain evidence="10">CBS 291.66</strain>
    </source>
</reference>
<evidence type="ECO:0000256" key="4">
    <source>
        <dbReference type="ARBA" id="ARBA00022777"/>
    </source>
</evidence>
<dbReference type="Proteomes" id="UP001234581">
    <property type="component" value="Unassembled WGS sequence"/>
</dbReference>
<dbReference type="PANTHER" id="PTHR45646:SF11">
    <property type="entry name" value="SERINE_THREONINE-PROTEIN KINASE DOA"/>
    <property type="match status" value="1"/>
</dbReference>
<keyword evidence="3 6" id="KW-0547">Nucleotide-binding</keyword>
<dbReference type="PROSITE" id="PS50011">
    <property type="entry name" value="PROTEIN_KINASE_DOM"/>
    <property type="match status" value="1"/>
</dbReference>
<proteinExistence type="inferred from homology"/>
<evidence type="ECO:0000313" key="11">
    <source>
        <dbReference type="Proteomes" id="UP001234581"/>
    </source>
</evidence>
<keyword evidence="1 7" id="KW-0723">Serine/threonine-protein kinase</keyword>
<dbReference type="PROSITE" id="PS00107">
    <property type="entry name" value="PROTEIN_KINASE_ATP"/>
    <property type="match status" value="1"/>
</dbReference>
<comment type="similarity">
    <text evidence="7">Belongs to the protein kinase superfamily.</text>
</comment>
<dbReference type="EMBL" id="JARTCD010000075">
    <property type="protein sequence ID" value="KAJ8653603.1"/>
    <property type="molecule type" value="Genomic_DNA"/>
</dbReference>